<dbReference type="InterPro" id="IPR036291">
    <property type="entry name" value="NAD(P)-bd_dom_sf"/>
</dbReference>
<organism evidence="4 5">
    <name type="scientific">Athelia psychrophila</name>
    <dbReference type="NCBI Taxonomy" id="1759441"/>
    <lineage>
        <taxon>Eukaryota</taxon>
        <taxon>Fungi</taxon>
        <taxon>Dikarya</taxon>
        <taxon>Basidiomycota</taxon>
        <taxon>Agaricomycotina</taxon>
        <taxon>Agaricomycetes</taxon>
        <taxon>Agaricomycetidae</taxon>
        <taxon>Atheliales</taxon>
        <taxon>Atheliaceae</taxon>
        <taxon>Athelia</taxon>
    </lineage>
</organism>
<dbReference type="InterPro" id="IPR045339">
    <property type="entry name" value="DUF6534"/>
</dbReference>
<feature type="transmembrane region" description="Helical" evidence="2">
    <location>
        <begin position="81"/>
        <end position="101"/>
    </location>
</feature>
<keyword evidence="5" id="KW-1185">Reference proteome</keyword>
<accession>A0A166JT42</accession>
<evidence type="ECO:0000259" key="3">
    <source>
        <dbReference type="Pfam" id="PF20152"/>
    </source>
</evidence>
<dbReference type="PANTHER" id="PTHR40465">
    <property type="entry name" value="CHROMOSOME 1, WHOLE GENOME SHOTGUN SEQUENCE"/>
    <property type="match status" value="1"/>
</dbReference>
<dbReference type="PANTHER" id="PTHR40465:SF1">
    <property type="entry name" value="DUF6534 DOMAIN-CONTAINING PROTEIN"/>
    <property type="match status" value="1"/>
</dbReference>
<feature type="region of interest" description="Disordered" evidence="1">
    <location>
        <begin position="503"/>
        <end position="545"/>
    </location>
</feature>
<evidence type="ECO:0000256" key="2">
    <source>
        <dbReference type="SAM" id="Phobius"/>
    </source>
</evidence>
<dbReference type="Proteomes" id="UP000076532">
    <property type="component" value="Unassembled WGS sequence"/>
</dbReference>
<dbReference type="SUPFAM" id="SSF51735">
    <property type="entry name" value="NAD(P)-binding Rossmann-fold domains"/>
    <property type="match status" value="1"/>
</dbReference>
<feature type="transmembrane region" description="Helical" evidence="2">
    <location>
        <begin position="679"/>
        <end position="702"/>
    </location>
</feature>
<dbReference type="Gene3D" id="3.40.50.720">
    <property type="entry name" value="NAD(P)-binding Rossmann-like Domain"/>
    <property type="match status" value="1"/>
</dbReference>
<dbReference type="Pfam" id="PF08643">
    <property type="entry name" value="DUF1776"/>
    <property type="match status" value="1"/>
</dbReference>
<dbReference type="EMBL" id="KV417549">
    <property type="protein sequence ID" value="KZP21188.1"/>
    <property type="molecule type" value="Genomic_DNA"/>
</dbReference>
<feature type="transmembrane region" description="Helical" evidence="2">
    <location>
        <begin position="732"/>
        <end position="758"/>
    </location>
</feature>
<reference evidence="4 5" key="1">
    <citation type="journal article" date="2016" name="Mol. Biol. Evol.">
        <title>Comparative Genomics of Early-Diverging Mushroom-Forming Fungi Provides Insights into the Origins of Lignocellulose Decay Capabilities.</title>
        <authorList>
            <person name="Nagy L.G."/>
            <person name="Riley R."/>
            <person name="Tritt A."/>
            <person name="Adam C."/>
            <person name="Daum C."/>
            <person name="Floudas D."/>
            <person name="Sun H."/>
            <person name="Yadav J.S."/>
            <person name="Pangilinan J."/>
            <person name="Larsson K.H."/>
            <person name="Matsuura K."/>
            <person name="Barry K."/>
            <person name="Labutti K."/>
            <person name="Kuo R."/>
            <person name="Ohm R.A."/>
            <person name="Bhattacharya S.S."/>
            <person name="Shirouzu T."/>
            <person name="Yoshinaga Y."/>
            <person name="Martin F.M."/>
            <person name="Grigoriev I.V."/>
            <person name="Hibbett D.S."/>
        </authorList>
    </citation>
    <scope>NUCLEOTIDE SEQUENCE [LARGE SCALE GENOMIC DNA]</scope>
    <source>
        <strain evidence="4 5">CBS 109695</strain>
    </source>
</reference>
<feature type="compositionally biased region" description="Low complexity" evidence="1">
    <location>
        <begin position="503"/>
        <end position="512"/>
    </location>
</feature>
<dbReference type="Pfam" id="PF20152">
    <property type="entry name" value="DUF6534"/>
    <property type="match status" value="1"/>
</dbReference>
<evidence type="ECO:0000313" key="4">
    <source>
        <dbReference type="EMBL" id="KZP21188.1"/>
    </source>
</evidence>
<feature type="domain" description="DUF6534" evidence="3">
    <location>
        <begin position="688"/>
        <end position="768"/>
    </location>
</feature>
<name>A0A166JT42_9AGAM</name>
<evidence type="ECO:0000256" key="1">
    <source>
        <dbReference type="SAM" id="MobiDB-lite"/>
    </source>
</evidence>
<dbReference type="InterPro" id="IPR013952">
    <property type="entry name" value="DUF1776_fun"/>
</dbReference>
<feature type="transmembrane region" description="Helical" evidence="2">
    <location>
        <begin position="637"/>
        <end position="659"/>
    </location>
</feature>
<dbReference type="OrthoDB" id="5308060at2759"/>
<dbReference type="AlphaFoldDB" id="A0A166JT42"/>
<keyword evidence="2" id="KW-0472">Membrane</keyword>
<protein>
    <recommendedName>
        <fullName evidence="3">DUF6534 domain-containing protein</fullName>
    </recommendedName>
</protein>
<sequence length="815" mass="89376">MVPTLEDIEDYLESVEQLLWSAAPDLPNVHEAVNRLWVDISRFGPQNLPSLSDVPGMRAFEVPPPPPPPPPPTSWVDRHPWATGGILIGVGTIGLLAGYRLRHKHVRSRRAKAASTSPSERRQVIVVLGGDHPLALPLIHDLEDKGYIVITSVASLEAAEAVESNANGYVRALILDPSEPGTTPAFLRSLASTLSRRFPINVAGDPYASPSSYPYIHSVISLLTLPQPLSSTPPTPFEQLQVDNAYMPYLTATHITPIRVLQALLPLLRTSPARARDAASNYRGSRSIIVCVPAPDARVGLPFSSAQAMSAAATLRGVEVLRREINVAALTDPTESMTNMKVVVVDVGAVGPAVEHPFVQQDLYKAMEDWTPSEKLTYGPGFSSVMEQGAIRKPADASVFVDSLLQVVSGGRKGGVWPFSLGLGLGRFRNWVRGERFAVGAGAHTYTLASHLPSSVLDTLLSIPHFLISVRNRLLPVIPAIAQPYPPPRPPAPVQRERDLQLVRQQQRPPVVAKAPSDPDITMEELSDHDVSSDTGSEADVESGGENVEILQTGSTDANGLAYFILPTPRLFIDAVQTALTVQFLYTMTVTDYANPAALSRLTYHWEWNTSAFFDGLMGTLVQGFFAHRIYVLSHRWWITAISVFGSLVVLSLDIVILFVAQHLEGFRVSIFDHKYRPLVVTVLVTQLTVDLINTTSLCVLLRAERTGIRRTDNVLQTLFVRTIETGMITSLAAILMLILCLVLPDSTLWVAISIFYAKLYSNSFMVSRASLRNAFDDRDFLDMPVLSHASTLKFTRPSSQGNEAITATEHWEFR</sequence>
<proteinExistence type="predicted"/>
<keyword evidence="2" id="KW-0812">Transmembrane</keyword>
<evidence type="ECO:0000313" key="5">
    <source>
        <dbReference type="Proteomes" id="UP000076532"/>
    </source>
</evidence>
<keyword evidence="2" id="KW-1133">Transmembrane helix</keyword>
<gene>
    <name evidence="4" type="ORF">FIBSPDRAFT_953921</name>
</gene>